<feature type="transmembrane region" description="Helical" evidence="2">
    <location>
        <begin position="75"/>
        <end position="95"/>
    </location>
</feature>
<evidence type="ECO:0008006" key="5">
    <source>
        <dbReference type="Google" id="ProtNLM"/>
    </source>
</evidence>
<dbReference type="GO" id="GO:0042910">
    <property type="term" value="F:xenobiotic transmembrane transporter activity"/>
    <property type="evidence" value="ECO:0007669"/>
    <property type="project" value="InterPro"/>
</dbReference>
<dbReference type="GO" id="GO:0015297">
    <property type="term" value="F:antiporter activity"/>
    <property type="evidence" value="ECO:0007669"/>
    <property type="project" value="InterPro"/>
</dbReference>
<reference evidence="3 4" key="2">
    <citation type="submission" date="2019-08" db="EMBL/GenBank/DDBJ databases">
        <authorList>
            <person name="Henke P."/>
        </authorList>
    </citation>
    <scope>NUCLEOTIDE SEQUENCE [LARGE SCALE GENOMIC DNA]</scope>
    <source>
        <strain evidence="3">Phe10_nw2017</strain>
    </source>
</reference>
<keyword evidence="1" id="KW-0813">Transport</keyword>
<protein>
    <recommendedName>
        <fullName evidence="5">MATE family efflux transporter</fullName>
    </recommendedName>
</protein>
<reference evidence="3 4" key="1">
    <citation type="submission" date="2019-08" db="EMBL/GenBank/DDBJ databases">
        <title>100 year-old enigma solved: identification of Planctomyces bekefii, the type genus and species of the phylum Planctomycetes.</title>
        <authorList>
            <person name="Svetlana D.N."/>
            <person name="Overmann J."/>
        </authorList>
    </citation>
    <scope>NUCLEOTIDE SEQUENCE [LARGE SCALE GENOMIC DNA]</scope>
    <source>
        <strain evidence="3">Phe10_nw2017</strain>
    </source>
</reference>
<feature type="transmembrane region" description="Helical" evidence="2">
    <location>
        <begin position="159"/>
        <end position="181"/>
    </location>
</feature>
<accession>A0A5C6M116</accession>
<feature type="transmembrane region" description="Helical" evidence="2">
    <location>
        <begin position="193"/>
        <end position="213"/>
    </location>
</feature>
<organism evidence="3 4">
    <name type="scientific">Planctomyces bekefii</name>
    <dbReference type="NCBI Taxonomy" id="1653850"/>
    <lineage>
        <taxon>Bacteria</taxon>
        <taxon>Pseudomonadati</taxon>
        <taxon>Planctomycetota</taxon>
        <taxon>Planctomycetia</taxon>
        <taxon>Planctomycetales</taxon>
        <taxon>Planctomycetaceae</taxon>
        <taxon>Planctomyces</taxon>
    </lineage>
</organism>
<dbReference type="PANTHER" id="PTHR43298:SF2">
    <property type="entry name" value="FMN_FAD EXPORTER YEEO-RELATED"/>
    <property type="match status" value="1"/>
</dbReference>
<feature type="transmembrane region" description="Helical" evidence="2">
    <location>
        <begin position="263"/>
        <end position="286"/>
    </location>
</feature>
<dbReference type="Pfam" id="PF01554">
    <property type="entry name" value="MatE"/>
    <property type="match status" value="2"/>
</dbReference>
<evidence type="ECO:0000256" key="2">
    <source>
        <dbReference type="SAM" id="Phobius"/>
    </source>
</evidence>
<dbReference type="InterPro" id="IPR002528">
    <property type="entry name" value="MATE_fam"/>
</dbReference>
<feature type="non-terminal residue" evidence="3">
    <location>
        <position position="292"/>
    </location>
</feature>
<dbReference type="GO" id="GO:0005886">
    <property type="term" value="C:plasma membrane"/>
    <property type="evidence" value="ECO:0007669"/>
    <property type="project" value="TreeGrafter"/>
</dbReference>
<keyword evidence="2" id="KW-0812">Transmembrane</keyword>
<dbReference type="PANTHER" id="PTHR43298">
    <property type="entry name" value="MULTIDRUG RESISTANCE PROTEIN NORM-RELATED"/>
    <property type="match status" value="1"/>
</dbReference>
<dbReference type="CDD" id="cd13133">
    <property type="entry name" value="MATE_like_7"/>
    <property type="match status" value="1"/>
</dbReference>
<dbReference type="EMBL" id="SRHE01000890">
    <property type="protein sequence ID" value="TWW08017.1"/>
    <property type="molecule type" value="Genomic_DNA"/>
</dbReference>
<gene>
    <name evidence="3" type="ORF">E3A20_28550</name>
</gene>
<evidence type="ECO:0000313" key="3">
    <source>
        <dbReference type="EMBL" id="TWW08017.1"/>
    </source>
</evidence>
<sequence length="292" mass="31030">MAWPLIIANSFWNLQLTIDRIFLGSYSTEALGAAMAVNGVFWVPMALLQQTAGYVTAFVAQYFGAKEEEKIGPCLWQALHISWIGGLLFLGLNFLSEAFFAWVGHAPSVQALEVAYFNSLGYSALPTAVVAAVSGYFTGMGRARTVMAINFVGMAHNALLDYLLIFGKLGLPALGVAGAGYATALGTYGAAAYGLWLVFGARSGMSVQARAAWKISKSLFLQFLRYGLPSGLQWAFEGLAFTVFLIIMGRMTGGDVALASSSIAVTVMMLSVLPSMGVAQAVMTLVGQKIGE</sequence>
<keyword evidence="4" id="KW-1185">Reference proteome</keyword>
<feature type="transmembrane region" description="Helical" evidence="2">
    <location>
        <begin position="41"/>
        <end position="63"/>
    </location>
</feature>
<feature type="transmembrane region" description="Helical" evidence="2">
    <location>
        <begin position="115"/>
        <end position="138"/>
    </location>
</feature>
<evidence type="ECO:0000256" key="1">
    <source>
        <dbReference type="ARBA" id="ARBA00022448"/>
    </source>
</evidence>
<evidence type="ECO:0000313" key="4">
    <source>
        <dbReference type="Proteomes" id="UP000321083"/>
    </source>
</evidence>
<proteinExistence type="predicted"/>
<feature type="transmembrane region" description="Helical" evidence="2">
    <location>
        <begin position="234"/>
        <end position="251"/>
    </location>
</feature>
<comment type="caution">
    <text evidence="3">The sequence shown here is derived from an EMBL/GenBank/DDBJ whole genome shotgun (WGS) entry which is preliminary data.</text>
</comment>
<dbReference type="InterPro" id="IPR050222">
    <property type="entry name" value="MATE_MdtK"/>
</dbReference>
<keyword evidence="2" id="KW-1133">Transmembrane helix</keyword>
<keyword evidence="2" id="KW-0472">Membrane</keyword>
<name>A0A5C6M116_9PLAN</name>
<dbReference type="AlphaFoldDB" id="A0A5C6M116"/>
<dbReference type="Proteomes" id="UP000321083">
    <property type="component" value="Unassembled WGS sequence"/>
</dbReference>